<gene>
    <name evidence="1" type="ORF">DSCA_20280</name>
</gene>
<evidence type="ECO:0000313" key="2">
    <source>
        <dbReference type="Proteomes" id="UP000427906"/>
    </source>
</evidence>
<dbReference type="KEGG" id="dalk:DSCA_20280"/>
<evidence type="ECO:0000313" key="1">
    <source>
        <dbReference type="EMBL" id="BBO68098.1"/>
    </source>
</evidence>
<name>A0A5K7YGA6_9BACT</name>
<organism evidence="1 2">
    <name type="scientific">Desulfosarcina alkanivorans</name>
    <dbReference type="NCBI Taxonomy" id="571177"/>
    <lineage>
        <taxon>Bacteria</taxon>
        <taxon>Pseudomonadati</taxon>
        <taxon>Thermodesulfobacteriota</taxon>
        <taxon>Desulfobacteria</taxon>
        <taxon>Desulfobacterales</taxon>
        <taxon>Desulfosarcinaceae</taxon>
        <taxon>Desulfosarcina</taxon>
    </lineage>
</organism>
<dbReference type="OrthoDB" id="9991168at2"/>
<dbReference type="AlphaFoldDB" id="A0A5K7YGA6"/>
<reference evidence="1 2" key="1">
    <citation type="submission" date="2019-11" db="EMBL/GenBank/DDBJ databases">
        <title>Comparative genomics of hydrocarbon-degrading Desulfosarcina strains.</title>
        <authorList>
            <person name="Watanabe M."/>
            <person name="Kojima H."/>
            <person name="Fukui M."/>
        </authorList>
    </citation>
    <scope>NUCLEOTIDE SEQUENCE [LARGE SCALE GENOMIC DNA]</scope>
    <source>
        <strain evidence="1 2">PL12</strain>
    </source>
</reference>
<keyword evidence="2" id="KW-1185">Reference proteome</keyword>
<proteinExistence type="predicted"/>
<sequence>MDFDKDNVCDFAAVYLDVHGSVDHAVVFASDYYDEVTIENLDDPDSIIVMDMAYGYCDAKTPDYEAISN</sequence>
<accession>A0A5K7YGA6</accession>
<dbReference type="Proteomes" id="UP000427906">
    <property type="component" value="Chromosome"/>
</dbReference>
<dbReference type="RefSeq" id="WP_155316294.1">
    <property type="nucleotide sequence ID" value="NZ_AP021874.1"/>
</dbReference>
<protein>
    <submittedName>
        <fullName evidence="1">Uncharacterized protein</fullName>
    </submittedName>
</protein>
<dbReference type="EMBL" id="AP021874">
    <property type="protein sequence ID" value="BBO68098.1"/>
    <property type="molecule type" value="Genomic_DNA"/>
</dbReference>